<evidence type="ECO:0000313" key="7">
    <source>
        <dbReference type="EMBL" id="SHE81813.1"/>
    </source>
</evidence>
<dbReference type="PROSITE" id="PS00211">
    <property type="entry name" value="ABC_TRANSPORTER_1"/>
    <property type="match status" value="1"/>
</dbReference>
<dbReference type="STRING" id="1123404.SAMN02745784_01907"/>
<evidence type="ECO:0000256" key="1">
    <source>
        <dbReference type="ARBA" id="ARBA00005417"/>
    </source>
</evidence>
<dbReference type="SMART" id="SM00382">
    <property type="entry name" value="AAA"/>
    <property type="match status" value="1"/>
</dbReference>
<organism evidence="7 8">
    <name type="scientific">Tissierella praeacuta DSM 18095</name>
    <dbReference type="NCBI Taxonomy" id="1123404"/>
    <lineage>
        <taxon>Bacteria</taxon>
        <taxon>Bacillati</taxon>
        <taxon>Bacillota</taxon>
        <taxon>Tissierellia</taxon>
        <taxon>Tissierellales</taxon>
        <taxon>Tissierellaceae</taxon>
        <taxon>Tissierella</taxon>
    </lineage>
</organism>
<dbReference type="InterPro" id="IPR003439">
    <property type="entry name" value="ABC_transporter-like_ATP-bd"/>
</dbReference>
<dbReference type="InterPro" id="IPR027417">
    <property type="entry name" value="P-loop_NTPase"/>
</dbReference>
<dbReference type="PROSITE" id="PS50893">
    <property type="entry name" value="ABC_TRANSPORTER_2"/>
    <property type="match status" value="1"/>
</dbReference>
<keyword evidence="8" id="KW-1185">Reference proteome</keyword>
<evidence type="ECO:0000259" key="6">
    <source>
        <dbReference type="PROSITE" id="PS50893"/>
    </source>
</evidence>
<sequence length="236" mass="26006">MLAIENLHVSYGGIKALRGININIEENKIVTLIGANGAGKSSTLRAIMNLVKKEDGKVEYDGDDLTNLKTMEIVKKGIALSPEGRRVFANLTVEENLILGAYTRRDMSEIKKDIDKVYNLFPRLKERSWQKSGTLSGGEQQMLAVGRALMIRPKVLMLDEPSLGLAPLLVKDIFDIIKEIHSQGNTILLVEQNAKKALEIADYAYVLETGSLVLEGPGQELLNDEKVKAAYLGEAK</sequence>
<dbReference type="InterPro" id="IPR030660">
    <property type="entry name" value="ABC_branched_ATPase_LivF/BraG"/>
</dbReference>
<dbReference type="InterPro" id="IPR052156">
    <property type="entry name" value="BCAA_Transport_ATP-bd_LivF"/>
</dbReference>
<dbReference type="Gene3D" id="3.40.50.300">
    <property type="entry name" value="P-loop containing nucleotide triphosphate hydrolases"/>
    <property type="match status" value="1"/>
</dbReference>
<gene>
    <name evidence="7" type="ORF">SAMN02745784_01907</name>
</gene>
<dbReference type="GO" id="GO:0016887">
    <property type="term" value="F:ATP hydrolysis activity"/>
    <property type="evidence" value="ECO:0007669"/>
    <property type="project" value="InterPro"/>
</dbReference>
<dbReference type="GO" id="GO:0005524">
    <property type="term" value="F:ATP binding"/>
    <property type="evidence" value="ECO:0007669"/>
    <property type="project" value="UniProtKB-KW"/>
</dbReference>
<dbReference type="PIRSF" id="PIRSF039137">
    <property type="entry name" value="ABC_branched_ATPase"/>
    <property type="match status" value="1"/>
</dbReference>
<keyword evidence="4 7" id="KW-0067">ATP-binding</keyword>
<evidence type="ECO:0000256" key="3">
    <source>
        <dbReference type="ARBA" id="ARBA00022741"/>
    </source>
</evidence>
<keyword evidence="2" id="KW-0813">Transport</keyword>
<dbReference type="AlphaFoldDB" id="A0A1M4WL78"/>
<evidence type="ECO:0000313" key="8">
    <source>
        <dbReference type="Proteomes" id="UP000184114"/>
    </source>
</evidence>
<accession>A0A1M4WL78</accession>
<dbReference type="InterPro" id="IPR003593">
    <property type="entry name" value="AAA+_ATPase"/>
</dbReference>
<dbReference type="SUPFAM" id="SSF52540">
    <property type="entry name" value="P-loop containing nucleoside triphosphate hydrolases"/>
    <property type="match status" value="1"/>
</dbReference>
<evidence type="ECO:0000256" key="2">
    <source>
        <dbReference type="ARBA" id="ARBA00022448"/>
    </source>
</evidence>
<evidence type="ECO:0000256" key="5">
    <source>
        <dbReference type="ARBA" id="ARBA00022970"/>
    </source>
</evidence>
<dbReference type="PANTHER" id="PTHR43820">
    <property type="entry name" value="HIGH-AFFINITY BRANCHED-CHAIN AMINO ACID TRANSPORT ATP-BINDING PROTEIN LIVF"/>
    <property type="match status" value="1"/>
</dbReference>
<dbReference type="EMBL" id="FQTY01000007">
    <property type="protein sequence ID" value="SHE81813.1"/>
    <property type="molecule type" value="Genomic_DNA"/>
</dbReference>
<keyword evidence="5" id="KW-0029">Amino-acid transport</keyword>
<dbReference type="Proteomes" id="UP000184114">
    <property type="component" value="Unassembled WGS sequence"/>
</dbReference>
<comment type="similarity">
    <text evidence="1">Belongs to the ABC transporter superfamily.</text>
</comment>
<keyword evidence="3" id="KW-0547">Nucleotide-binding</keyword>
<name>A0A1M4WL78_9FIRM</name>
<protein>
    <submittedName>
        <fullName evidence="7">Amino acid/amide ABC transporter ATP-binding protein 2, HAAT family (TC 3.A.1.4.-)</fullName>
    </submittedName>
</protein>
<dbReference type="GeneID" id="90993933"/>
<dbReference type="PANTHER" id="PTHR43820:SF4">
    <property type="entry name" value="HIGH-AFFINITY BRANCHED-CHAIN AMINO ACID TRANSPORT ATP-BINDING PROTEIN LIVF"/>
    <property type="match status" value="1"/>
</dbReference>
<proteinExistence type="inferred from homology"/>
<feature type="domain" description="ABC transporter" evidence="6">
    <location>
        <begin position="2"/>
        <end position="234"/>
    </location>
</feature>
<reference evidence="8" key="1">
    <citation type="submission" date="2016-11" db="EMBL/GenBank/DDBJ databases">
        <authorList>
            <person name="Varghese N."/>
            <person name="Submissions S."/>
        </authorList>
    </citation>
    <scope>NUCLEOTIDE SEQUENCE [LARGE SCALE GENOMIC DNA]</scope>
    <source>
        <strain evidence="8">DSM 18095</strain>
    </source>
</reference>
<dbReference type="GO" id="GO:0015658">
    <property type="term" value="F:branched-chain amino acid transmembrane transporter activity"/>
    <property type="evidence" value="ECO:0007669"/>
    <property type="project" value="InterPro"/>
</dbReference>
<dbReference type="Pfam" id="PF00005">
    <property type="entry name" value="ABC_tran"/>
    <property type="match status" value="1"/>
</dbReference>
<dbReference type="RefSeq" id="WP_072975811.1">
    <property type="nucleotide sequence ID" value="NZ_FQTY01000007.1"/>
</dbReference>
<dbReference type="GO" id="GO:0015807">
    <property type="term" value="P:L-amino acid transport"/>
    <property type="evidence" value="ECO:0007669"/>
    <property type="project" value="TreeGrafter"/>
</dbReference>
<dbReference type="InterPro" id="IPR017871">
    <property type="entry name" value="ABC_transporter-like_CS"/>
</dbReference>
<dbReference type="CDD" id="cd03224">
    <property type="entry name" value="ABC_TM1139_LivF_branched"/>
    <property type="match status" value="1"/>
</dbReference>
<evidence type="ECO:0000256" key="4">
    <source>
        <dbReference type="ARBA" id="ARBA00022840"/>
    </source>
</evidence>